<sequence>MTTLADKAILSDADNRPPMLEKDMYDSWKSRMELYMMNRQHGRMILESVENCPLLWPSIEENRVTGPKKYSELSATEAIQADCDVKATNIILQGLPPELYDEFDKFAYNKGESLREFYLRFSLLLNDMNIYNMKLEQFQVNTKFLNTLPPEWSKFMTDVKLVRDLHTTNVDQLYAYLGPYEFHANEVRLMHERNLDPLALVANHQMTQSPYQMHEQSYQHTHFQPQVSSFQSSQYGLPYQSSQYGSHAQSSTPLLITYPSNDFQSSVHHNVYNPSSSIPQVEYAPSVHQQFDFSQPDFGLIVLVFQKGDDLIDAINHMMSFLIAVVTSRYPPTNNQRRNSSNPRQQATIYNGRVTLQPIQGRQNSLAAGTSRPYTSGPSGNNSGKQRTVEELEFLADPGIVEAQTTQDVITNNVAYQADDLDAYDSDCDEINSTKIALMANLSHYGSDNLAEDNKSVNETLIAELERYKDQVRILKEGNNVDKVSDSCAQSMEIDNLKQTLSEHLKEKESLKQTVTLLKNNFQKEESRNINRELALEKQVKELNNIVFKRNQSAQTVHMLTKPQFFYDHTTRQALDFQNPFFLKKAQQFEPNLYDGSIIQKTNAIVIRDSEEILMLKEESHYAALNQLSQDFETRFVPPTELSAEQIFWSQKSLNSEEPNLSTRPTQVEVPKELPKVSMANSSLKKLKFHLARFDVVVKERTTATAITEESNRFQDKMKKVLKENERLLEQATNKDIVNIVVTANVNNAYELVNECERCVTLDTELQKDFIKNESLKDTIRKLKGKAVVNEAVTLHPIDPELLKIDVAPLAPKLRNNRTVHYDYLKHTQEETANLREIVENERFLNPLNTSLAYAFSNKHMLSSTGVNLPTSASGSQPSGNTKKDKIQQTQSRAKKNKLEAYPRNVRTSLKNKKSVVNTKDIASVPNSKLNVKSDLQCVTCNGCLFYDNHDSCVLEFINSVNARVKSKSAKKPLNRKI</sequence>
<comment type="caution">
    <text evidence="3">The sequence shown here is derived from an EMBL/GenBank/DDBJ whole genome shotgun (WGS) entry which is preliminary data.</text>
</comment>
<organism evidence="3">
    <name type="scientific">Tanacetum cinerariifolium</name>
    <name type="common">Dalmatian daisy</name>
    <name type="synonym">Chrysanthemum cinerariifolium</name>
    <dbReference type="NCBI Taxonomy" id="118510"/>
    <lineage>
        <taxon>Eukaryota</taxon>
        <taxon>Viridiplantae</taxon>
        <taxon>Streptophyta</taxon>
        <taxon>Embryophyta</taxon>
        <taxon>Tracheophyta</taxon>
        <taxon>Spermatophyta</taxon>
        <taxon>Magnoliopsida</taxon>
        <taxon>eudicotyledons</taxon>
        <taxon>Gunneridae</taxon>
        <taxon>Pentapetalae</taxon>
        <taxon>asterids</taxon>
        <taxon>campanulids</taxon>
        <taxon>Asterales</taxon>
        <taxon>Asteraceae</taxon>
        <taxon>Asteroideae</taxon>
        <taxon>Anthemideae</taxon>
        <taxon>Anthemidinae</taxon>
        <taxon>Tanacetum</taxon>
    </lineage>
</organism>
<name>A0A6L2NPS2_TANCI</name>
<accession>A0A6L2NPS2</accession>
<feature type="coiled-coil region" evidence="1">
    <location>
        <begin position="451"/>
        <end position="528"/>
    </location>
</feature>
<feature type="region of interest" description="Disordered" evidence="2">
    <location>
        <begin position="364"/>
        <end position="385"/>
    </location>
</feature>
<dbReference type="EMBL" id="BKCJ010009731">
    <property type="protein sequence ID" value="GEU88348.1"/>
    <property type="molecule type" value="Genomic_DNA"/>
</dbReference>
<proteinExistence type="predicted"/>
<evidence type="ECO:0000313" key="3">
    <source>
        <dbReference type="EMBL" id="GEU88348.1"/>
    </source>
</evidence>
<feature type="compositionally biased region" description="Polar residues" evidence="2">
    <location>
        <begin position="867"/>
        <end position="881"/>
    </location>
</feature>
<protein>
    <recommendedName>
        <fullName evidence="4">Integrase, catalytic region, zinc finger, CCHC-type, peptidase aspartic, catalytic</fullName>
    </recommendedName>
</protein>
<evidence type="ECO:0000256" key="1">
    <source>
        <dbReference type="SAM" id="Coils"/>
    </source>
</evidence>
<gene>
    <name evidence="3" type="ORF">Tci_060326</name>
</gene>
<evidence type="ECO:0008006" key="4">
    <source>
        <dbReference type="Google" id="ProtNLM"/>
    </source>
</evidence>
<feature type="region of interest" description="Disordered" evidence="2">
    <location>
        <begin position="867"/>
        <end position="900"/>
    </location>
</feature>
<keyword evidence="1" id="KW-0175">Coiled coil</keyword>
<dbReference type="AlphaFoldDB" id="A0A6L2NPS2"/>
<reference evidence="3" key="1">
    <citation type="journal article" date="2019" name="Sci. Rep.">
        <title>Draft genome of Tanacetum cinerariifolium, the natural source of mosquito coil.</title>
        <authorList>
            <person name="Yamashiro T."/>
            <person name="Shiraishi A."/>
            <person name="Satake H."/>
            <person name="Nakayama K."/>
        </authorList>
    </citation>
    <scope>NUCLEOTIDE SEQUENCE</scope>
</reference>
<evidence type="ECO:0000256" key="2">
    <source>
        <dbReference type="SAM" id="MobiDB-lite"/>
    </source>
</evidence>